<evidence type="ECO:0000256" key="7">
    <source>
        <dbReference type="ARBA" id="ARBA00023242"/>
    </source>
</evidence>
<dbReference type="PROSITE" id="PS51620">
    <property type="entry name" value="SAM_TRM61"/>
    <property type="match status" value="1"/>
</dbReference>
<dbReference type="SUPFAM" id="SSF53335">
    <property type="entry name" value="S-adenosyl-L-methionine-dependent methyltransferases"/>
    <property type="match status" value="1"/>
</dbReference>
<dbReference type="InterPro" id="IPR049470">
    <property type="entry name" value="TRM61_C"/>
</dbReference>
<evidence type="ECO:0000313" key="10">
    <source>
        <dbReference type="EMBL" id="CCO15927.1"/>
    </source>
</evidence>
<keyword evidence="11" id="KW-1185">Reference proteome</keyword>
<dbReference type="PANTHER" id="PTHR12133:SF2">
    <property type="entry name" value="TRNA (ADENINE(58)-N(1))-METHYLTRANSFERASE CATALYTIC SUBUNIT TRMT61A"/>
    <property type="match status" value="1"/>
</dbReference>
<organism evidence="10 11">
    <name type="scientific">Bathycoccus prasinos</name>
    <dbReference type="NCBI Taxonomy" id="41875"/>
    <lineage>
        <taxon>Eukaryota</taxon>
        <taxon>Viridiplantae</taxon>
        <taxon>Chlorophyta</taxon>
        <taxon>Mamiellophyceae</taxon>
        <taxon>Mamiellales</taxon>
        <taxon>Bathycoccaceae</taxon>
        <taxon>Bathycoccus</taxon>
    </lineage>
</organism>
<dbReference type="eggNOG" id="KOG2915">
    <property type="taxonomic scope" value="Eukaryota"/>
</dbReference>
<evidence type="ECO:0000259" key="9">
    <source>
        <dbReference type="Pfam" id="PF08704"/>
    </source>
</evidence>
<evidence type="ECO:0000256" key="3">
    <source>
        <dbReference type="ARBA" id="ARBA00022603"/>
    </source>
</evidence>
<name>K8ED11_9CHLO</name>
<keyword evidence="4" id="KW-0808">Transferase</keyword>
<dbReference type="RefSeq" id="XP_007513402.1">
    <property type="nucleotide sequence ID" value="XM_007513340.1"/>
</dbReference>
<dbReference type="GO" id="GO:0005634">
    <property type="term" value="C:nucleus"/>
    <property type="evidence" value="ECO:0007669"/>
    <property type="project" value="UniProtKB-SubCell"/>
</dbReference>
<sequence length="485" mass="53378">MSSSRITGGILHVPASTPSPSFQHFDELEKKSGGGIDEGEEEKREDECDDGTNMIIRENDLVIAHVGFGDQKAMRVRASGNKTNAKRAEGMLHTSYGSFSHKRDITDKSIRFGEKAFCSSAKGSSSSGGQKPFVWCLAPTCELWTNVLAHRTQILYAYDISLICAWLDLKPGKVVLESGTGSASLTHSLVRAVANGRGGDSCSNSSSDSVSKGHVFTFEFNQSRADAAREEIDENGLKEYCTVTHRDIETNGFPKNLETAKIADAVFLDLPGPHKCVESSANCLKEDGVLCSFSPCVEQVQRTCVEMQKFGFVDVKTVEMLGREFDVNERKFFTDIEKASTGKFSRNLSERDTKSVKEETKKAKKGLNSKGGEEEESVALVSQRVSAVPRFQGQTHTGYLTFARLAPLPEGWTKASWNERAEMKREAGKEILRAKVERDEGRKKNAPAPSNSTGKKRKQEDVAAVAPMTNETKVHHHADEDEYSD</sequence>
<dbReference type="Gene3D" id="3.10.330.20">
    <property type="match status" value="1"/>
</dbReference>
<dbReference type="GO" id="GO:0030488">
    <property type="term" value="P:tRNA methylation"/>
    <property type="evidence" value="ECO:0007669"/>
    <property type="project" value="InterPro"/>
</dbReference>
<dbReference type="PANTHER" id="PTHR12133">
    <property type="entry name" value="TRNA (ADENINE(58)-N(1))-METHYLTRANSFERASE"/>
    <property type="match status" value="1"/>
</dbReference>
<dbReference type="GeneID" id="19016264"/>
<dbReference type="EMBL" id="FO082275">
    <property type="protein sequence ID" value="CCO15927.1"/>
    <property type="molecule type" value="Genomic_DNA"/>
</dbReference>
<keyword evidence="6" id="KW-0819">tRNA processing</keyword>
<evidence type="ECO:0000256" key="4">
    <source>
        <dbReference type="ARBA" id="ARBA00022679"/>
    </source>
</evidence>
<dbReference type="GO" id="GO:0160107">
    <property type="term" value="F:tRNA (adenine(58)-N1)-methyltransferase activity"/>
    <property type="evidence" value="ECO:0007669"/>
    <property type="project" value="UniProtKB-EC"/>
</dbReference>
<feature type="region of interest" description="Disordered" evidence="8">
    <location>
        <begin position="1"/>
        <end position="48"/>
    </location>
</feature>
<dbReference type="KEGG" id="bpg:Bathy04g02390"/>
<dbReference type="GO" id="GO:0031515">
    <property type="term" value="C:tRNA (m1A) methyltransferase complex"/>
    <property type="evidence" value="ECO:0007669"/>
    <property type="project" value="InterPro"/>
</dbReference>
<evidence type="ECO:0000256" key="2">
    <source>
        <dbReference type="ARBA" id="ARBA00012796"/>
    </source>
</evidence>
<evidence type="ECO:0000256" key="6">
    <source>
        <dbReference type="ARBA" id="ARBA00022694"/>
    </source>
</evidence>
<accession>K8ED11</accession>
<dbReference type="InterPro" id="IPR014816">
    <property type="entry name" value="tRNA_MeTrfase_Gcd14"/>
</dbReference>
<feature type="region of interest" description="Disordered" evidence="8">
    <location>
        <begin position="426"/>
        <end position="485"/>
    </location>
</feature>
<dbReference type="AlphaFoldDB" id="K8ED11"/>
<feature type="compositionally biased region" description="Basic and acidic residues" evidence="8">
    <location>
        <begin position="350"/>
        <end position="361"/>
    </location>
</feature>
<dbReference type="EC" id="2.1.1.220" evidence="2"/>
<keyword evidence="5" id="KW-0949">S-adenosyl-L-methionine</keyword>
<evidence type="ECO:0000256" key="8">
    <source>
        <dbReference type="SAM" id="MobiDB-lite"/>
    </source>
</evidence>
<feature type="region of interest" description="Disordered" evidence="8">
    <location>
        <begin position="350"/>
        <end position="375"/>
    </location>
</feature>
<evidence type="ECO:0000313" key="11">
    <source>
        <dbReference type="Proteomes" id="UP000198341"/>
    </source>
</evidence>
<dbReference type="Gene3D" id="3.40.50.150">
    <property type="entry name" value="Vaccinia Virus protein VP39"/>
    <property type="match status" value="1"/>
</dbReference>
<keyword evidence="3" id="KW-0489">Methyltransferase</keyword>
<evidence type="ECO:0000256" key="1">
    <source>
        <dbReference type="ARBA" id="ARBA00004123"/>
    </source>
</evidence>
<dbReference type="OrthoDB" id="1925287at2759"/>
<keyword evidence="7" id="KW-0539">Nucleus</keyword>
<reference evidence="10 11" key="1">
    <citation type="submission" date="2011-10" db="EMBL/GenBank/DDBJ databases">
        <authorList>
            <person name="Genoscope - CEA"/>
        </authorList>
    </citation>
    <scope>NUCLEOTIDE SEQUENCE [LARGE SCALE GENOMIC DNA]</scope>
    <source>
        <strain evidence="10 11">RCC 1105</strain>
    </source>
</reference>
<evidence type="ECO:0000256" key="5">
    <source>
        <dbReference type="ARBA" id="ARBA00022691"/>
    </source>
</evidence>
<dbReference type="Proteomes" id="UP000198341">
    <property type="component" value="Chromosome 4"/>
</dbReference>
<proteinExistence type="predicted"/>
<protein>
    <recommendedName>
        <fullName evidence="2">tRNA (adenine(58)-N(1))-methyltransferase</fullName>
        <ecNumber evidence="2">2.1.1.220</ecNumber>
    </recommendedName>
</protein>
<dbReference type="InterPro" id="IPR029063">
    <property type="entry name" value="SAM-dependent_MTases_sf"/>
</dbReference>
<feature type="domain" description="tRNA (adenine(58)-N(1))-methyltransferase catalytic subunit TRM61 C-terminal" evidence="9">
    <location>
        <begin position="133"/>
        <end position="404"/>
    </location>
</feature>
<feature type="compositionally biased region" description="Basic and acidic residues" evidence="8">
    <location>
        <begin position="426"/>
        <end position="443"/>
    </location>
</feature>
<comment type="subcellular location">
    <subcellularLocation>
        <location evidence="1">Nucleus</location>
    </subcellularLocation>
</comment>
<dbReference type="Pfam" id="PF08704">
    <property type="entry name" value="GCD14"/>
    <property type="match status" value="1"/>
</dbReference>
<gene>
    <name evidence="10" type="ORF">Bathy04g02390</name>
</gene>
<dbReference type="STRING" id="41875.K8ED11"/>